<dbReference type="Pfam" id="PF00746">
    <property type="entry name" value="Gram_pos_anchor"/>
    <property type="match status" value="1"/>
</dbReference>
<name>A0A7X6DA75_9ENTE</name>
<evidence type="ECO:0000259" key="8">
    <source>
        <dbReference type="PROSITE" id="PS50847"/>
    </source>
</evidence>
<feature type="compositionally biased region" description="Low complexity" evidence="5">
    <location>
        <begin position="698"/>
        <end position="720"/>
    </location>
</feature>
<keyword evidence="4" id="KW-0572">Peptidoglycan-anchor</keyword>
<evidence type="ECO:0000256" key="3">
    <source>
        <dbReference type="ARBA" id="ARBA00022729"/>
    </source>
</evidence>
<feature type="region of interest" description="Disordered" evidence="5">
    <location>
        <begin position="695"/>
        <end position="728"/>
    </location>
</feature>
<dbReference type="Proteomes" id="UP000521358">
    <property type="component" value="Unassembled WGS sequence"/>
</dbReference>
<dbReference type="InterPro" id="IPR019931">
    <property type="entry name" value="LPXTG_anchor"/>
</dbReference>
<evidence type="ECO:0000256" key="5">
    <source>
        <dbReference type="SAM" id="MobiDB-lite"/>
    </source>
</evidence>
<evidence type="ECO:0000256" key="7">
    <source>
        <dbReference type="SAM" id="SignalP"/>
    </source>
</evidence>
<keyword evidence="6" id="KW-0812">Transmembrane</keyword>
<dbReference type="NCBIfam" id="TIGR01167">
    <property type="entry name" value="LPXTG_anchor"/>
    <property type="match status" value="1"/>
</dbReference>
<evidence type="ECO:0000313" key="10">
    <source>
        <dbReference type="Proteomes" id="UP000521358"/>
    </source>
</evidence>
<keyword evidence="6" id="KW-1133">Transmembrane helix</keyword>
<reference evidence="9 10" key="1">
    <citation type="submission" date="2020-03" db="EMBL/GenBank/DDBJ databases">
        <title>Bacterial samples isolated from urine from healthy bovine heifers (Gyr breed).</title>
        <authorList>
            <person name="Giannattasio-Ferraz S."/>
            <person name="Maskeri L."/>
            <person name="Penido A."/>
            <person name="Barbosa-Stancioli E.F."/>
            <person name="Putonti C."/>
        </authorList>
    </citation>
    <scope>NUCLEOTIDE SEQUENCE [LARGE SCALE GENOMIC DNA]</scope>
    <source>
        <strain evidence="9 10">UFMG-H7</strain>
    </source>
</reference>
<keyword evidence="2" id="KW-0964">Secreted</keyword>
<organism evidence="9 10">
    <name type="scientific">Vagococcus fluvialis</name>
    <dbReference type="NCBI Taxonomy" id="2738"/>
    <lineage>
        <taxon>Bacteria</taxon>
        <taxon>Bacillati</taxon>
        <taxon>Bacillota</taxon>
        <taxon>Bacilli</taxon>
        <taxon>Lactobacillales</taxon>
        <taxon>Enterococcaceae</taxon>
        <taxon>Vagococcus</taxon>
    </lineage>
</organism>
<feature type="domain" description="Gram-positive cocci surface proteins LPxTG" evidence="8">
    <location>
        <begin position="729"/>
        <end position="761"/>
    </location>
</feature>
<gene>
    <name evidence="9" type="ORF">HED35_11085</name>
</gene>
<feature type="transmembrane region" description="Helical" evidence="6">
    <location>
        <begin position="736"/>
        <end position="755"/>
    </location>
</feature>
<evidence type="ECO:0000256" key="4">
    <source>
        <dbReference type="ARBA" id="ARBA00023088"/>
    </source>
</evidence>
<evidence type="ECO:0000256" key="2">
    <source>
        <dbReference type="ARBA" id="ARBA00022525"/>
    </source>
</evidence>
<protein>
    <submittedName>
        <fullName evidence="9">LPXTG cell wall anchor domain-containing protein</fullName>
    </submittedName>
</protein>
<evidence type="ECO:0000256" key="1">
    <source>
        <dbReference type="ARBA" id="ARBA00022512"/>
    </source>
</evidence>
<dbReference type="PROSITE" id="PS50847">
    <property type="entry name" value="GRAM_POS_ANCHORING"/>
    <property type="match status" value="1"/>
</dbReference>
<keyword evidence="6" id="KW-0472">Membrane</keyword>
<feature type="signal peptide" evidence="7">
    <location>
        <begin position="1"/>
        <end position="22"/>
    </location>
</feature>
<dbReference type="RefSeq" id="WP_167807800.1">
    <property type="nucleotide sequence ID" value="NZ_CP081461.1"/>
</dbReference>
<dbReference type="EMBL" id="JAAVMB010000013">
    <property type="protein sequence ID" value="NKC68632.1"/>
    <property type="molecule type" value="Genomic_DNA"/>
</dbReference>
<feature type="compositionally biased region" description="Low complexity" evidence="5">
    <location>
        <begin position="527"/>
        <end position="601"/>
    </location>
</feature>
<comment type="caution">
    <text evidence="9">The sequence shown here is derived from an EMBL/GenBank/DDBJ whole genome shotgun (WGS) entry which is preliminary data.</text>
</comment>
<sequence>MKKWLVGSIVLNFMLVSLPVVTAEEATSNSTIESSMIDDLLPELTEESEIQEFNPNVMAETQDAMISAEKENVLSQQNEPKIIGGTAYFSDYGIEDDTQPADEALEKMIQNPKVTKIVSTSNLWFKERHTITRNNLEIDFGNYTVKNGEMADAANNDPFAAVLIFKGDNQGEKQQVTLKEGMKLYQEIFEVADSSEFELYDYYRVHVNARPGKVGTVGKQEKEIDKMIMVTEIIDKTHVKFNYRMGWELEAGRILTYDKVEPVRNVTVKNAKYYNTGKGELDSASLASFEYVVEGNISDVESYHTYWPAIMRRHNTHYYTIRTKLYNPIEVVVGGTGYLTQQIHTLYGTVKDNQTSAARHLNDFTGSAYSVVENNHATNDYHGGFVTHGQFEHDLTYINNTGLLSFANSGLTWGESARRITVKKHYGSWVIARTKITDLTLEDVEVHAEDYYPDSGKFLINADGAQLKGVTGDGVIFTQRSNRSRRPTSIEGSSFKKADIVITKEGPNAVTSEILLKDFPEEPTEPTESSSSDTDTSSSTDSSSSDTETTSTSSSTDNSSSDTETTSTSSSTEDSSSDTGTTSTSSSTEDSSSDTGTTSTSSDEKLSEEQLINKTKVNPIYVGDKIIKGITIPNTLVSYGLTEVNPKSIKQVKADVNGSFELEVSDKLEKGDVVVLTLVNEKVTATIKQSVLEKEVENGSNQNNGNNQNNNQSGSNYSNNDSTNNGKYLPKTGETISFLAPVGLIVLLITCVFVFKRRRVE</sequence>
<evidence type="ECO:0000313" key="9">
    <source>
        <dbReference type="EMBL" id="NKC68632.1"/>
    </source>
</evidence>
<accession>A0A7X6DA75</accession>
<dbReference type="AlphaFoldDB" id="A0A7X6DA75"/>
<evidence type="ECO:0000256" key="6">
    <source>
        <dbReference type="SAM" id="Phobius"/>
    </source>
</evidence>
<feature type="chain" id="PRO_5038984741" evidence="7">
    <location>
        <begin position="23"/>
        <end position="761"/>
    </location>
</feature>
<feature type="region of interest" description="Disordered" evidence="5">
    <location>
        <begin position="512"/>
        <end position="610"/>
    </location>
</feature>
<keyword evidence="1" id="KW-0134">Cell wall</keyword>
<proteinExistence type="predicted"/>
<keyword evidence="3 7" id="KW-0732">Signal</keyword>